<dbReference type="AlphaFoldDB" id="A0A8W4FLW0"/>
<evidence type="ECO:0000256" key="3">
    <source>
        <dbReference type="ARBA" id="ARBA00023274"/>
    </source>
</evidence>
<protein>
    <recommendedName>
        <fullName evidence="4">40S ribosomal protein SA</fullName>
    </recommendedName>
</protein>
<dbReference type="InterPro" id="IPR001865">
    <property type="entry name" value="Ribosomal_uS2"/>
</dbReference>
<dbReference type="PANTHER" id="PTHR11489">
    <property type="entry name" value="40S RIBOSOMAL PROTEIN SA"/>
    <property type="match status" value="1"/>
</dbReference>
<evidence type="ECO:0000256" key="4">
    <source>
        <dbReference type="ARBA" id="ARBA00035401"/>
    </source>
</evidence>
<keyword evidence="3" id="KW-0687">Ribonucleoprotein</keyword>
<evidence type="ECO:0000313" key="6">
    <source>
        <dbReference type="Ensembl" id="ENSSSCP00000079883.1"/>
    </source>
</evidence>
<reference evidence="6" key="2">
    <citation type="submission" date="2025-08" db="UniProtKB">
        <authorList>
            <consortium name="Ensembl"/>
        </authorList>
    </citation>
    <scope>IDENTIFICATION</scope>
</reference>
<comment type="similarity">
    <text evidence="1">Belongs to the universal ribosomal protein uS2 family.</text>
</comment>
<dbReference type="Proteomes" id="UP000008227">
    <property type="component" value="Chromosome 9"/>
</dbReference>
<evidence type="ECO:0000259" key="5">
    <source>
        <dbReference type="Pfam" id="PF16122"/>
    </source>
</evidence>
<dbReference type="InterPro" id="IPR005707">
    <property type="entry name" value="Ribosomal_uS2_euk/arc"/>
</dbReference>
<keyword evidence="2" id="KW-0689">Ribosomal protein</keyword>
<keyword evidence="7" id="KW-1185">Reference proteome</keyword>
<dbReference type="GeneTree" id="ENSGT00950000183099"/>
<dbReference type="InterPro" id="IPR023591">
    <property type="entry name" value="Ribosomal_uS2_flav_dom_sf"/>
</dbReference>
<sequence length="270" mass="29768">ISGGTDVLQMKEEDVLKNFAAGTLLGDTNLDFQMEQYIYRRKSGGICIINLKRIWERLLLAACAIAAIENPADVILSAATGATPIDCCFTLGNFTNQIQAVFWEPRLLVVIDPRADYQPLPEASYVHLPTIALHNIDCSLHYVDITILCNSKGAHLVGLMWRLLTWEVLCMCGTISSEHSWEVMPDLYFCRNPEEIEKEEQAAAGKAATKEEFQGAWTGPAPEFTATQHDVADCSKGTQVPSFAQPATEIWSLVIPAQATEWVGTTTECS</sequence>
<dbReference type="Pfam" id="PF16122">
    <property type="entry name" value="40S_SA_C"/>
    <property type="match status" value="1"/>
</dbReference>
<accession>A0A8W4FLW0</accession>
<dbReference type="InterPro" id="IPR032281">
    <property type="entry name" value="Ribosomal_uS2_C"/>
</dbReference>
<dbReference type="GO" id="GO:0003735">
    <property type="term" value="F:structural constituent of ribosome"/>
    <property type="evidence" value="ECO:0000318"/>
    <property type="project" value="GO_Central"/>
</dbReference>
<dbReference type="InterPro" id="IPR018130">
    <property type="entry name" value="Ribosomal_uS2_CS"/>
</dbReference>
<evidence type="ECO:0000256" key="1">
    <source>
        <dbReference type="ARBA" id="ARBA00006242"/>
    </source>
</evidence>
<dbReference type="SUPFAM" id="SSF52313">
    <property type="entry name" value="Ribosomal protein S2"/>
    <property type="match status" value="1"/>
</dbReference>
<dbReference type="Gene3D" id="3.40.50.10490">
    <property type="entry name" value="Glucose-6-phosphate isomerase like protein, domain 1"/>
    <property type="match status" value="1"/>
</dbReference>
<organism evidence="6 7">
    <name type="scientific">Sus scrofa</name>
    <name type="common">Pig</name>
    <dbReference type="NCBI Taxonomy" id="9823"/>
    <lineage>
        <taxon>Eukaryota</taxon>
        <taxon>Metazoa</taxon>
        <taxon>Chordata</taxon>
        <taxon>Craniata</taxon>
        <taxon>Vertebrata</taxon>
        <taxon>Euteleostomi</taxon>
        <taxon>Mammalia</taxon>
        <taxon>Eutheria</taxon>
        <taxon>Laurasiatheria</taxon>
        <taxon>Artiodactyla</taxon>
        <taxon>Suina</taxon>
        <taxon>Suidae</taxon>
        <taxon>Sus</taxon>
    </lineage>
</organism>
<evidence type="ECO:0000256" key="2">
    <source>
        <dbReference type="ARBA" id="ARBA00022980"/>
    </source>
</evidence>
<evidence type="ECO:0000313" key="7">
    <source>
        <dbReference type="Proteomes" id="UP000008227"/>
    </source>
</evidence>
<dbReference type="GO" id="GO:0022627">
    <property type="term" value="C:cytosolic small ribosomal subunit"/>
    <property type="evidence" value="ECO:0000318"/>
    <property type="project" value="GO_Central"/>
</dbReference>
<dbReference type="Pfam" id="PF00318">
    <property type="entry name" value="Ribosomal_S2"/>
    <property type="match status" value="1"/>
</dbReference>
<dbReference type="GO" id="GO:0002181">
    <property type="term" value="P:cytoplasmic translation"/>
    <property type="evidence" value="ECO:0000318"/>
    <property type="project" value="GO_Central"/>
</dbReference>
<dbReference type="Ensembl" id="ENSSSCT00000007740.4">
    <property type="protein sequence ID" value="ENSSSCP00000079883.1"/>
    <property type="gene ID" value="ENSSSCG00000037097.2"/>
</dbReference>
<reference evidence="6" key="1">
    <citation type="journal article" date="2020" name="Gigascience">
        <title>An improved pig reference genome sequence to enable pig genetics and genomics research.</title>
        <authorList>
            <person name="Warr A."/>
            <person name="Affara N."/>
            <person name="Aken B."/>
            <person name="Beiki H."/>
            <person name="Bickhart D.M."/>
            <person name="Billis K."/>
            <person name="Chow W."/>
            <person name="Eory L."/>
            <person name="Finlayson H.A."/>
            <person name="Flicek P."/>
            <person name="Giron C.G."/>
            <person name="Griffin D.K."/>
            <person name="Hall R."/>
            <person name="Hannum G."/>
            <person name="Hourlier T."/>
            <person name="Howe K."/>
            <person name="Hume D.A."/>
            <person name="Izuogu O."/>
            <person name="Kim K."/>
            <person name="Koren S."/>
            <person name="Liu H."/>
            <person name="Manchanda N."/>
            <person name="Martin F.J."/>
            <person name="Nonneman D.J."/>
            <person name="O'Connor R.E."/>
            <person name="Phillippy A.M."/>
            <person name="Rohrer G.A."/>
            <person name="Rosen B.D."/>
            <person name="Rund L.A."/>
            <person name="Sargent C.A."/>
            <person name="Schook L.B."/>
            <person name="Schroeder S.G."/>
            <person name="Schwartz A.S."/>
            <person name="Skinner B.M."/>
            <person name="Talbot R."/>
            <person name="Tseng E."/>
            <person name="Tuggle C.K."/>
            <person name="Watson M."/>
            <person name="Smith T.P.L."/>
            <person name="Archibald A.L."/>
        </authorList>
    </citation>
    <scope>NUCLEOTIDE SEQUENCE [LARGE SCALE GENOMIC DNA]</scope>
    <source>
        <strain evidence="6">Duroc</strain>
    </source>
</reference>
<dbReference type="GO" id="GO:0000028">
    <property type="term" value="P:ribosomal small subunit assembly"/>
    <property type="evidence" value="ECO:0000318"/>
    <property type="project" value="GO_Central"/>
</dbReference>
<dbReference type="PROSITE" id="PS00963">
    <property type="entry name" value="RIBOSOMAL_S2_2"/>
    <property type="match status" value="1"/>
</dbReference>
<proteinExistence type="inferred from homology"/>
<feature type="domain" description="Small ribosomal subunit protein uS2 C-terminal" evidence="5">
    <location>
        <begin position="188"/>
        <end position="253"/>
    </location>
</feature>
<name>A0A8W4FLW0_PIG</name>
<reference evidence="6" key="3">
    <citation type="submission" date="2025-09" db="UniProtKB">
        <authorList>
            <consortium name="Ensembl"/>
        </authorList>
    </citation>
    <scope>IDENTIFICATION</scope>
</reference>